<dbReference type="PANTHER" id="PTHR46268:SF6">
    <property type="entry name" value="UNIVERSAL STRESS PROTEIN UP12"/>
    <property type="match status" value="1"/>
</dbReference>
<organism evidence="3">
    <name type="scientific">marine metagenome</name>
    <dbReference type="NCBI Taxonomy" id="408172"/>
    <lineage>
        <taxon>unclassified sequences</taxon>
        <taxon>metagenomes</taxon>
        <taxon>ecological metagenomes</taxon>
    </lineage>
</organism>
<gene>
    <name evidence="3" type="ORF">METZ01_LOCUS180848</name>
</gene>
<dbReference type="Gene3D" id="3.40.50.620">
    <property type="entry name" value="HUPs"/>
    <property type="match status" value="1"/>
</dbReference>
<dbReference type="InterPro" id="IPR014729">
    <property type="entry name" value="Rossmann-like_a/b/a_fold"/>
</dbReference>
<dbReference type="PANTHER" id="PTHR46268">
    <property type="entry name" value="STRESS RESPONSE PROTEIN NHAX"/>
    <property type="match status" value="1"/>
</dbReference>
<comment type="similarity">
    <text evidence="1">Belongs to the universal stress protein A family.</text>
</comment>
<accession>A0A382CQ91</accession>
<evidence type="ECO:0000256" key="1">
    <source>
        <dbReference type="ARBA" id="ARBA00008791"/>
    </source>
</evidence>
<dbReference type="InterPro" id="IPR006016">
    <property type="entry name" value="UspA"/>
</dbReference>
<dbReference type="AlphaFoldDB" id="A0A382CQ91"/>
<dbReference type="CDD" id="cd00293">
    <property type="entry name" value="USP-like"/>
    <property type="match status" value="1"/>
</dbReference>
<feature type="domain" description="UspA" evidence="2">
    <location>
        <begin position="3"/>
        <end position="137"/>
    </location>
</feature>
<evidence type="ECO:0000313" key="3">
    <source>
        <dbReference type="EMBL" id="SVB27994.1"/>
    </source>
</evidence>
<evidence type="ECO:0000259" key="2">
    <source>
        <dbReference type="Pfam" id="PF00582"/>
    </source>
</evidence>
<proteinExistence type="inferred from homology"/>
<name>A0A382CQ91_9ZZZZ</name>
<dbReference type="EMBL" id="UINC01035496">
    <property type="protein sequence ID" value="SVB27994.1"/>
    <property type="molecule type" value="Genomic_DNA"/>
</dbReference>
<dbReference type="PRINTS" id="PR01438">
    <property type="entry name" value="UNVRSLSTRESS"/>
</dbReference>
<reference evidence="3" key="1">
    <citation type="submission" date="2018-05" db="EMBL/GenBank/DDBJ databases">
        <authorList>
            <person name="Lanie J.A."/>
            <person name="Ng W.-L."/>
            <person name="Kazmierczak K.M."/>
            <person name="Andrzejewski T.M."/>
            <person name="Davidsen T.M."/>
            <person name="Wayne K.J."/>
            <person name="Tettelin H."/>
            <person name="Glass J.I."/>
            <person name="Rusch D."/>
            <person name="Podicherti R."/>
            <person name="Tsui H.-C.T."/>
            <person name="Winkler M.E."/>
        </authorList>
    </citation>
    <scope>NUCLEOTIDE SEQUENCE</scope>
</reference>
<sequence length="159" mass="17722">MHIKRLLVPIKGQRVDQDTLQFASSLVRQGHGSICLLYVVEVPREYPVDVELPAEASKCENVLHSAEEYLKSNKIKVETEMLQARDAGPAIVQEAQERNVDAVLLGLTYKRHHDSLSLGGVAPYIIEQSPCPVLVYREAKPKDVTPGSSEFPIYSPESR</sequence>
<dbReference type="Pfam" id="PF00582">
    <property type="entry name" value="Usp"/>
    <property type="match status" value="1"/>
</dbReference>
<protein>
    <recommendedName>
        <fullName evidence="2">UspA domain-containing protein</fullName>
    </recommendedName>
</protein>
<dbReference type="SUPFAM" id="SSF52402">
    <property type="entry name" value="Adenine nucleotide alpha hydrolases-like"/>
    <property type="match status" value="1"/>
</dbReference>
<dbReference type="InterPro" id="IPR006015">
    <property type="entry name" value="Universal_stress_UspA"/>
</dbReference>